<reference evidence="3" key="1">
    <citation type="journal article" date="2020" name="Nature">
        <title>Giant virus diversity and host interactions through global metagenomics.</title>
        <authorList>
            <person name="Schulz F."/>
            <person name="Roux S."/>
            <person name="Paez-Espino D."/>
            <person name="Jungbluth S."/>
            <person name="Walsh D.A."/>
            <person name="Denef V.J."/>
            <person name="McMahon K.D."/>
            <person name="Konstantinidis K.T."/>
            <person name="Eloe-Fadrosh E.A."/>
            <person name="Kyrpides N.C."/>
            <person name="Woyke T."/>
        </authorList>
    </citation>
    <scope>NUCLEOTIDE SEQUENCE</scope>
    <source>
        <strain evidence="3">GVMAG-S-1040241-154</strain>
    </source>
</reference>
<keyword evidence="2" id="KW-1133">Transmembrane helix</keyword>
<feature type="transmembrane region" description="Helical" evidence="2">
    <location>
        <begin position="39"/>
        <end position="65"/>
    </location>
</feature>
<feature type="compositionally biased region" description="Basic residues" evidence="1">
    <location>
        <begin position="113"/>
        <end position="123"/>
    </location>
</feature>
<name>A0A6C0JR90_9ZZZZ</name>
<keyword evidence="2" id="KW-0812">Transmembrane</keyword>
<dbReference type="AlphaFoldDB" id="A0A6C0JR90"/>
<proteinExistence type="predicted"/>
<sequence>MFKEHVNLIIDSLRFTNFSNYDYNFDYINLMYFENYYIIHSYLIAFMFTVINNLYIHFLMSYYIYKIQKILDSKLTEFSKKIKSNNNSESEDESDSDSDDCDSDDSNEPVLKRNPKRKCRRVY</sequence>
<keyword evidence="2" id="KW-0472">Membrane</keyword>
<feature type="compositionally biased region" description="Acidic residues" evidence="1">
    <location>
        <begin position="89"/>
        <end position="107"/>
    </location>
</feature>
<accession>A0A6C0JR90</accession>
<evidence type="ECO:0000256" key="1">
    <source>
        <dbReference type="SAM" id="MobiDB-lite"/>
    </source>
</evidence>
<evidence type="ECO:0000256" key="2">
    <source>
        <dbReference type="SAM" id="Phobius"/>
    </source>
</evidence>
<feature type="region of interest" description="Disordered" evidence="1">
    <location>
        <begin position="83"/>
        <end position="123"/>
    </location>
</feature>
<organism evidence="3">
    <name type="scientific">viral metagenome</name>
    <dbReference type="NCBI Taxonomy" id="1070528"/>
    <lineage>
        <taxon>unclassified sequences</taxon>
        <taxon>metagenomes</taxon>
        <taxon>organismal metagenomes</taxon>
    </lineage>
</organism>
<dbReference type="EMBL" id="MN740684">
    <property type="protein sequence ID" value="QHU07200.1"/>
    <property type="molecule type" value="Genomic_DNA"/>
</dbReference>
<protein>
    <submittedName>
        <fullName evidence="3">Uncharacterized protein</fullName>
    </submittedName>
</protein>
<evidence type="ECO:0000313" key="3">
    <source>
        <dbReference type="EMBL" id="QHU07200.1"/>
    </source>
</evidence>